<organism evidence="1 2">
    <name type="scientific">Burkholderia ubonensis</name>
    <dbReference type="NCBI Taxonomy" id="101571"/>
    <lineage>
        <taxon>Bacteria</taxon>
        <taxon>Pseudomonadati</taxon>
        <taxon>Pseudomonadota</taxon>
        <taxon>Betaproteobacteria</taxon>
        <taxon>Burkholderiales</taxon>
        <taxon>Burkholderiaceae</taxon>
        <taxon>Burkholderia</taxon>
        <taxon>Burkholderia cepacia complex</taxon>
    </lineage>
</organism>
<reference evidence="1 2" key="1">
    <citation type="submission" date="2015-12" db="EMBL/GenBank/DDBJ databases">
        <title>Diversity of Burkholderia near neighbor genomes.</title>
        <authorList>
            <person name="Sahl J."/>
            <person name="Wagner D."/>
            <person name="Keim P."/>
        </authorList>
    </citation>
    <scope>NUCLEOTIDE SEQUENCE [LARGE SCALE GENOMIC DNA]</scope>
    <source>
        <strain evidence="1 2">MSMB0783</strain>
    </source>
</reference>
<proteinExistence type="predicted"/>
<evidence type="ECO:0000313" key="1">
    <source>
        <dbReference type="EMBL" id="AOJ76436.1"/>
    </source>
</evidence>
<dbReference type="Proteomes" id="UP000243680">
    <property type="component" value="Chromosome 3"/>
</dbReference>
<gene>
    <name evidence="1" type="ORF">WJ35_15005</name>
</gene>
<name>A0A1B4LGW6_9BURK</name>
<dbReference type="EMBL" id="CP013421">
    <property type="protein sequence ID" value="AOJ76436.1"/>
    <property type="molecule type" value="Genomic_DNA"/>
</dbReference>
<sequence length="111" mass="12650">MREGAQGILCKAILMRALTLKLFDLGKQLVRSGFERFLVIPLGPLTNVLQSRAPVLWIADYGSGWKLVPLYSEDLKSVLHMIKFFFETVVPVHIYPECIFFNRATTLGRHT</sequence>
<evidence type="ECO:0000313" key="2">
    <source>
        <dbReference type="Proteomes" id="UP000243680"/>
    </source>
</evidence>
<dbReference type="AlphaFoldDB" id="A0A1B4LGW6"/>
<protein>
    <submittedName>
        <fullName evidence="1">Uncharacterized protein</fullName>
    </submittedName>
</protein>
<accession>A0A1B4LGW6</accession>